<dbReference type="RefSeq" id="WP_160321633.1">
    <property type="nucleotide sequence ID" value="NZ_LKLN01000066.1"/>
</dbReference>
<dbReference type="Proteomes" id="UP000053058">
    <property type="component" value="Unassembled WGS sequence"/>
</dbReference>
<sequence>MFTSVIYSHFSFRDSLTELVSKFSGTSTRAVSNFYIKDKLTELCQ</sequence>
<evidence type="ECO:0000313" key="2">
    <source>
        <dbReference type="Proteomes" id="UP000053058"/>
    </source>
</evidence>
<comment type="caution">
    <text evidence="1">The sequence shown here is derived from an EMBL/GenBank/DDBJ whole genome shotgun (WGS) entry which is preliminary data.</text>
</comment>
<name>A0A0V8CSA8_LACLL</name>
<evidence type="ECO:0000313" key="1">
    <source>
        <dbReference type="EMBL" id="KSU04194.1"/>
    </source>
</evidence>
<dbReference type="AlphaFoldDB" id="A0A0V8CSA8"/>
<gene>
    <name evidence="1" type="ORF">KF282_1606</name>
</gene>
<protein>
    <submittedName>
        <fullName evidence="1">Uncharacterized protein</fullName>
    </submittedName>
</protein>
<accession>A0A0V8CSA8</accession>
<proteinExistence type="predicted"/>
<organism evidence="1 2">
    <name type="scientific">Lactococcus lactis subsp. lactis</name>
    <name type="common">Streptococcus lactis</name>
    <dbReference type="NCBI Taxonomy" id="1360"/>
    <lineage>
        <taxon>Bacteria</taxon>
        <taxon>Bacillati</taxon>
        <taxon>Bacillota</taxon>
        <taxon>Bacilli</taxon>
        <taxon>Lactobacillales</taxon>
        <taxon>Streptococcaceae</taxon>
        <taxon>Lactococcus</taxon>
    </lineage>
</organism>
<reference evidence="2" key="1">
    <citation type="submission" date="2015-10" db="EMBL/GenBank/DDBJ databases">
        <title>Draft Genome Sequences of 11 Lactococcus lactis subspecies cremoris strains.</title>
        <authorList>
            <person name="Wels M."/>
            <person name="Backus L."/>
            <person name="Boekhorst J."/>
            <person name="Dijkstra A."/>
            <person name="Beerthuizen M."/>
            <person name="Kelly W."/>
            <person name="Siezen R."/>
            <person name="Bachmann H."/>
            <person name="Van Hijum S."/>
        </authorList>
    </citation>
    <scope>NUCLEOTIDE SEQUENCE [LARGE SCALE GENOMIC DNA]</scope>
    <source>
        <strain evidence="2">KF282</strain>
    </source>
</reference>
<dbReference type="EMBL" id="LKLN01000066">
    <property type="protein sequence ID" value="KSU04194.1"/>
    <property type="molecule type" value="Genomic_DNA"/>
</dbReference>